<accession>A0AAX6FA16</accession>
<evidence type="ECO:0000313" key="2">
    <source>
        <dbReference type="Proteomes" id="UP001140949"/>
    </source>
</evidence>
<keyword evidence="2" id="KW-1185">Reference proteome</keyword>
<reference evidence="1" key="2">
    <citation type="submission" date="2023-04" db="EMBL/GenBank/DDBJ databases">
        <authorList>
            <person name="Bruccoleri R.E."/>
            <person name="Oakeley E.J."/>
            <person name="Faust A.-M."/>
            <person name="Dessus-Babus S."/>
            <person name="Altorfer M."/>
            <person name="Burckhardt D."/>
            <person name="Oertli M."/>
            <person name="Naumann U."/>
            <person name="Petersen F."/>
            <person name="Wong J."/>
        </authorList>
    </citation>
    <scope>NUCLEOTIDE SEQUENCE</scope>
    <source>
        <strain evidence="1">GSM-AAB239-AS_SAM_17_03QT</strain>
        <tissue evidence="1">Leaf</tissue>
    </source>
</reference>
<proteinExistence type="predicted"/>
<name>A0AAX6FA16_IRIPA</name>
<protein>
    <submittedName>
        <fullName evidence="1">Arogenate dehydratase/prephenate dehydratase 1, chloroplastic-like</fullName>
    </submittedName>
</protein>
<dbReference type="AlphaFoldDB" id="A0AAX6FA16"/>
<reference evidence="1" key="1">
    <citation type="journal article" date="2023" name="GigaByte">
        <title>Genome assembly of the bearded iris, Iris pallida Lam.</title>
        <authorList>
            <person name="Bruccoleri R.E."/>
            <person name="Oakeley E.J."/>
            <person name="Faust A.M.E."/>
            <person name="Altorfer M."/>
            <person name="Dessus-Babus S."/>
            <person name="Burckhardt D."/>
            <person name="Oertli M."/>
            <person name="Naumann U."/>
            <person name="Petersen F."/>
            <person name="Wong J."/>
        </authorList>
    </citation>
    <scope>NUCLEOTIDE SEQUENCE</scope>
    <source>
        <strain evidence="1">GSM-AAB239-AS_SAM_17_03QT</strain>
    </source>
</reference>
<dbReference type="EMBL" id="JANAVB010030458">
    <property type="protein sequence ID" value="KAJ6813310.1"/>
    <property type="molecule type" value="Genomic_DNA"/>
</dbReference>
<organism evidence="1 2">
    <name type="scientific">Iris pallida</name>
    <name type="common">Sweet iris</name>
    <dbReference type="NCBI Taxonomy" id="29817"/>
    <lineage>
        <taxon>Eukaryota</taxon>
        <taxon>Viridiplantae</taxon>
        <taxon>Streptophyta</taxon>
        <taxon>Embryophyta</taxon>
        <taxon>Tracheophyta</taxon>
        <taxon>Spermatophyta</taxon>
        <taxon>Magnoliopsida</taxon>
        <taxon>Liliopsida</taxon>
        <taxon>Asparagales</taxon>
        <taxon>Iridaceae</taxon>
        <taxon>Iridoideae</taxon>
        <taxon>Irideae</taxon>
        <taxon>Iris</taxon>
    </lineage>
</organism>
<sequence>MVQFNLIVATSYPEFKRKIMRAIASPGESRLRIQMIHASSSCFDWDFGRAFPLLEIFY</sequence>
<gene>
    <name evidence="1" type="ORF">M6B38_144975</name>
</gene>
<evidence type="ECO:0000313" key="1">
    <source>
        <dbReference type="EMBL" id="KAJ6813310.1"/>
    </source>
</evidence>
<comment type="caution">
    <text evidence="1">The sequence shown here is derived from an EMBL/GenBank/DDBJ whole genome shotgun (WGS) entry which is preliminary data.</text>
</comment>
<dbReference type="Proteomes" id="UP001140949">
    <property type="component" value="Unassembled WGS sequence"/>
</dbReference>